<keyword evidence="4" id="KW-1185">Reference proteome</keyword>
<reference evidence="3" key="1">
    <citation type="journal article" date="2022" name="Int. J. Mol. Sci.">
        <title>Phenotypic and Genotypic Virulence Characterisation of Staphylococcus pettenkoferi Strains Isolated from Human Bloodstream and Diabetic Foot Infections.</title>
        <authorList>
            <person name="Magnan C."/>
            <person name="Ahmad-Mansour N."/>
            <person name="Pouget C."/>
            <person name="Morsli M."/>
            <person name="Huc-Brandt S."/>
            <person name="Pantel A."/>
            <person name="Dunyach-Remy C."/>
            <person name="Sotto A."/>
            <person name="Molle V."/>
            <person name="Lavigne J.-P."/>
        </authorList>
    </citation>
    <scope>NUCLEOTIDE SEQUENCE</scope>
    <source>
        <strain evidence="3">NSP012P</strain>
    </source>
</reference>
<dbReference type="EMBL" id="JANSLD010000017">
    <property type="protein sequence ID" value="MCY1582835.1"/>
    <property type="molecule type" value="Genomic_DNA"/>
</dbReference>
<accession>A0ABT4BM37</accession>
<dbReference type="Proteomes" id="UP001072952">
    <property type="component" value="Unassembled WGS sequence"/>
</dbReference>
<proteinExistence type="predicted"/>
<keyword evidence="2" id="KW-0472">Membrane</keyword>
<keyword evidence="2" id="KW-0812">Transmembrane</keyword>
<sequence>MGHILLWIFIIIVVGKIAFSFIYGLIDGSKNPQKYHNFLSKEEQRRQEHREKRKRNK</sequence>
<comment type="caution">
    <text evidence="3">The sequence shown here is derived from an EMBL/GenBank/DDBJ whole genome shotgun (WGS) entry which is preliminary data.</text>
</comment>
<organism evidence="3 4">
    <name type="scientific">Staphylococcus pettenkoferi</name>
    <dbReference type="NCBI Taxonomy" id="170573"/>
    <lineage>
        <taxon>Bacteria</taxon>
        <taxon>Bacillati</taxon>
        <taxon>Bacillota</taxon>
        <taxon>Bacilli</taxon>
        <taxon>Bacillales</taxon>
        <taxon>Staphylococcaceae</taxon>
        <taxon>Staphylococcus</taxon>
    </lineage>
</organism>
<gene>
    <name evidence="3" type="ORF">NW133_04680</name>
</gene>
<feature type="transmembrane region" description="Helical" evidence="2">
    <location>
        <begin position="6"/>
        <end position="26"/>
    </location>
</feature>
<feature type="region of interest" description="Disordered" evidence="1">
    <location>
        <begin position="38"/>
        <end position="57"/>
    </location>
</feature>
<evidence type="ECO:0000256" key="1">
    <source>
        <dbReference type="SAM" id="MobiDB-lite"/>
    </source>
</evidence>
<evidence type="ECO:0000313" key="3">
    <source>
        <dbReference type="EMBL" id="MCY1582835.1"/>
    </source>
</evidence>
<dbReference type="RefSeq" id="WP_172592570.1">
    <property type="nucleotide sequence ID" value="NZ_JANSKN010000011.1"/>
</dbReference>
<evidence type="ECO:0000313" key="4">
    <source>
        <dbReference type="Proteomes" id="UP001072952"/>
    </source>
</evidence>
<reference evidence="3" key="2">
    <citation type="submission" date="2022-08" db="EMBL/GenBank/DDBJ databases">
        <authorList>
            <person name="Magnan C."/>
        </authorList>
    </citation>
    <scope>NUCLEOTIDE SEQUENCE</scope>
    <source>
        <strain evidence="3">NSP012P</strain>
    </source>
</reference>
<name>A0ABT4BM37_9STAP</name>
<feature type="compositionally biased region" description="Basic and acidic residues" evidence="1">
    <location>
        <begin position="39"/>
        <end position="50"/>
    </location>
</feature>
<evidence type="ECO:0000256" key="2">
    <source>
        <dbReference type="SAM" id="Phobius"/>
    </source>
</evidence>
<keyword evidence="2" id="KW-1133">Transmembrane helix</keyword>
<protein>
    <submittedName>
        <fullName evidence="3">Uncharacterized protein</fullName>
    </submittedName>
</protein>